<protein>
    <submittedName>
        <fullName evidence="1">Uncharacterized protein</fullName>
    </submittedName>
</protein>
<reference evidence="1 2" key="1">
    <citation type="journal article" date="2020" name="IScience">
        <title>Genome Sequencing of the Endangered Kingdonia uniflora (Circaeasteraceae, Ranunculales) Reveals Potential Mechanisms of Evolutionary Specialization.</title>
        <authorList>
            <person name="Sun Y."/>
            <person name="Deng T."/>
            <person name="Zhang A."/>
            <person name="Moore M.J."/>
            <person name="Landis J.B."/>
            <person name="Lin N."/>
            <person name="Zhang H."/>
            <person name="Zhang X."/>
            <person name="Huang J."/>
            <person name="Zhang X."/>
            <person name="Sun H."/>
            <person name="Wang H."/>
        </authorList>
    </citation>
    <scope>NUCLEOTIDE SEQUENCE [LARGE SCALE GENOMIC DNA]</scope>
    <source>
        <strain evidence="1">TB1705</strain>
        <tissue evidence="1">Leaf</tissue>
    </source>
</reference>
<accession>A0A7J7N9H6</accession>
<dbReference type="AlphaFoldDB" id="A0A7J7N9H6"/>
<evidence type="ECO:0000313" key="1">
    <source>
        <dbReference type="EMBL" id="KAF6163825.1"/>
    </source>
</evidence>
<proteinExistence type="predicted"/>
<dbReference type="EMBL" id="JACGCM010000963">
    <property type="protein sequence ID" value="KAF6163825.1"/>
    <property type="molecule type" value="Genomic_DNA"/>
</dbReference>
<sequence>MEVTHSSTTLSSLHNFLYINFSIFILHNYNPPIDFSFSLSLFGDCLKICGFG</sequence>
<evidence type="ECO:0000313" key="2">
    <source>
        <dbReference type="Proteomes" id="UP000541444"/>
    </source>
</evidence>
<keyword evidence="2" id="KW-1185">Reference proteome</keyword>
<organism evidence="1 2">
    <name type="scientific">Kingdonia uniflora</name>
    <dbReference type="NCBI Taxonomy" id="39325"/>
    <lineage>
        <taxon>Eukaryota</taxon>
        <taxon>Viridiplantae</taxon>
        <taxon>Streptophyta</taxon>
        <taxon>Embryophyta</taxon>
        <taxon>Tracheophyta</taxon>
        <taxon>Spermatophyta</taxon>
        <taxon>Magnoliopsida</taxon>
        <taxon>Ranunculales</taxon>
        <taxon>Circaeasteraceae</taxon>
        <taxon>Kingdonia</taxon>
    </lineage>
</organism>
<name>A0A7J7N9H6_9MAGN</name>
<comment type="caution">
    <text evidence="1">The sequence shown here is derived from an EMBL/GenBank/DDBJ whole genome shotgun (WGS) entry which is preliminary data.</text>
</comment>
<dbReference type="Proteomes" id="UP000541444">
    <property type="component" value="Unassembled WGS sequence"/>
</dbReference>
<gene>
    <name evidence="1" type="ORF">GIB67_016165</name>
</gene>